<proteinExistence type="predicted"/>
<comment type="caution">
    <text evidence="2">The sequence shown here is derived from an EMBL/GenBank/DDBJ whole genome shotgun (WGS) entry which is preliminary data.</text>
</comment>
<sequence>MPRDAALRNLGYASLPGELRTGQPYCAGPARRRCFSGGLPARGGAAGHHGADRGDGDGMSGMVRAGVPPGGIERRRRTGVRRDVSGDSSAVDSAPVAGARRQCVLSGTGGGAGGQLRLFFGFRGARRGAESAVGADLLYVDGGLEPDSVARPWRQRHRHGERARSRCGRAPGDHADGVSDRLSGGDAAMGRHAGPGVRSGLSGI</sequence>
<feature type="compositionally biased region" description="Basic residues" evidence="1">
    <location>
        <begin position="153"/>
        <end position="167"/>
    </location>
</feature>
<organism evidence="2">
    <name type="scientific">bioreactor metagenome</name>
    <dbReference type="NCBI Taxonomy" id="1076179"/>
    <lineage>
        <taxon>unclassified sequences</taxon>
        <taxon>metagenomes</taxon>
        <taxon>ecological metagenomes</taxon>
    </lineage>
</organism>
<name>A0A645ESJ7_9ZZZZ</name>
<gene>
    <name evidence="2" type="ORF">SDC9_151617</name>
</gene>
<reference evidence="2" key="1">
    <citation type="submission" date="2019-08" db="EMBL/GenBank/DDBJ databases">
        <authorList>
            <person name="Kucharzyk K."/>
            <person name="Murdoch R.W."/>
            <person name="Higgins S."/>
            <person name="Loffler F."/>
        </authorList>
    </citation>
    <scope>NUCLEOTIDE SEQUENCE</scope>
</reference>
<evidence type="ECO:0000256" key="1">
    <source>
        <dbReference type="SAM" id="MobiDB-lite"/>
    </source>
</evidence>
<accession>A0A645ESJ7</accession>
<dbReference type="EMBL" id="VSSQ01050295">
    <property type="protein sequence ID" value="MPN04380.1"/>
    <property type="molecule type" value="Genomic_DNA"/>
</dbReference>
<protein>
    <submittedName>
        <fullName evidence="2">Uncharacterized protein</fullName>
    </submittedName>
</protein>
<evidence type="ECO:0000313" key="2">
    <source>
        <dbReference type="EMBL" id="MPN04380.1"/>
    </source>
</evidence>
<feature type="region of interest" description="Disordered" evidence="1">
    <location>
        <begin position="153"/>
        <end position="204"/>
    </location>
</feature>
<dbReference type="AlphaFoldDB" id="A0A645ESJ7"/>